<gene>
    <name evidence="1" type="ORF">ET996_04175</name>
</gene>
<protein>
    <submittedName>
        <fullName evidence="1">Polyketide cyclase</fullName>
    </submittedName>
</protein>
<comment type="caution">
    <text evidence="1">The sequence shown here is derived from an EMBL/GenBank/DDBJ whole genome shotgun (WGS) entry which is preliminary data.</text>
</comment>
<evidence type="ECO:0000313" key="1">
    <source>
        <dbReference type="EMBL" id="TBT95648.1"/>
    </source>
</evidence>
<dbReference type="Gene3D" id="3.30.530.20">
    <property type="match status" value="1"/>
</dbReference>
<dbReference type="RefSeq" id="WP_131171300.1">
    <property type="nucleotide sequence ID" value="NZ_FXTL01000003.1"/>
</dbReference>
<dbReference type="Proteomes" id="UP000291933">
    <property type="component" value="Unassembled WGS sequence"/>
</dbReference>
<keyword evidence="2" id="KW-1185">Reference proteome</keyword>
<organism evidence="1 2">
    <name type="scientific">Propioniciclava tarda</name>
    <dbReference type="NCBI Taxonomy" id="433330"/>
    <lineage>
        <taxon>Bacteria</taxon>
        <taxon>Bacillati</taxon>
        <taxon>Actinomycetota</taxon>
        <taxon>Actinomycetes</taxon>
        <taxon>Propionibacteriales</taxon>
        <taxon>Propionibacteriaceae</taxon>
        <taxon>Propioniciclava</taxon>
    </lineage>
</organism>
<proteinExistence type="predicted"/>
<reference evidence="1 2" key="1">
    <citation type="submission" date="2019-01" db="EMBL/GenBank/DDBJ databases">
        <title>Lactibacter flavus gen. nov., sp. nov., a novel bacterium of the family Propionibacteriaceae isolated from raw milk and dairy products.</title>
        <authorList>
            <person name="Huptas C."/>
            <person name="Wenning M."/>
            <person name="Breitenwieser F."/>
            <person name="Doll E."/>
            <person name="Von Neubeck M."/>
            <person name="Busse H.-J."/>
            <person name="Scherer S."/>
        </authorList>
    </citation>
    <scope>NUCLEOTIDE SEQUENCE [LARGE SCALE GENOMIC DNA]</scope>
    <source>
        <strain evidence="1 2">DSM 22130</strain>
    </source>
</reference>
<dbReference type="SUPFAM" id="SSF55961">
    <property type="entry name" value="Bet v1-like"/>
    <property type="match status" value="1"/>
</dbReference>
<accession>A0A4Q9KMA4</accession>
<sequence length="165" mass="18341">MSEHLSAHLKIQRPVSEVFDFVRRPEHHTDFDASGMVGRAVTPGPIRNVGDVFTMEMTYTDAAGRETRYRTDNHVTAFEPGRLVEWAVAPAGGELLGWRWRYAFHADGDAATVVTETYDWAGTSEQNRRDYGVPAFKKADLEASLALLQLALVAAHGDQPRLEGD</sequence>
<evidence type="ECO:0000313" key="2">
    <source>
        <dbReference type="Proteomes" id="UP000291933"/>
    </source>
</evidence>
<dbReference type="AlphaFoldDB" id="A0A4Q9KMA4"/>
<dbReference type="InterPro" id="IPR023393">
    <property type="entry name" value="START-like_dom_sf"/>
</dbReference>
<name>A0A4Q9KMA4_PROTD</name>
<dbReference type="OrthoDB" id="6624781at2"/>
<dbReference type="EMBL" id="SDMR01000003">
    <property type="protein sequence ID" value="TBT95648.1"/>
    <property type="molecule type" value="Genomic_DNA"/>
</dbReference>